<name>A0A212LQS1_9HYPH</name>
<reference evidence="2" key="1">
    <citation type="submission" date="2016-08" db="EMBL/GenBank/DDBJ databases">
        <authorList>
            <person name="Seilhamer J.J."/>
        </authorList>
    </citation>
    <scope>NUCLEOTIDE SEQUENCE</scope>
    <source>
        <strain evidence="2">86</strain>
    </source>
</reference>
<feature type="chain" id="PRO_5012894406" description="Secreted protein" evidence="1">
    <location>
        <begin position="19"/>
        <end position="85"/>
    </location>
</feature>
<evidence type="ECO:0008006" key="3">
    <source>
        <dbReference type="Google" id="ProtNLM"/>
    </source>
</evidence>
<gene>
    <name evidence="2" type="ORF">KL86PLE_90715</name>
</gene>
<feature type="signal peptide" evidence="1">
    <location>
        <begin position="1"/>
        <end position="18"/>
    </location>
</feature>
<evidence type="ECO:0000256" key="1">
    <source>
        <dbReference type="SAM" id="SignalP"/>
    </source>
</evidence>
<dbReference type="RefSeq" id="WP_288198826.1">
    <property type="nucleotide sequence ID" value="NZ_LT608334.1"/>
</dbReference>
<keyword evidence="1" id="KW-0732">Signal</keyword>
<accession>A0A212LQS1</accession>
<dbReference type="EMBL" id="FMJD01000013">
    <property type="protein sequence ID" value="SCM79934.1"/>
    <property type="molecule type" value="Genomic_DNA"/>
</dbReference>
<proteinExistence type="predicted"/>
<evidence type="ECO:0000313" key="2">
    <source>
        <dbReference type="EMBL" id="SCM79934.1"/>
    </source>
</evidence>
<protein>
    <recommendedName>
        <fullName evidence="3">Secreted protein</fullName>
    </recommendedName>
</protein>
<dbReference type="AlphaFoldDB" id="A0A212LQS1"/>
<organism evidence="2">
    <name type="scientific">uncultured Pleomorphomonas sp</name>
    <dbReference type="NCBI Taxonomy" id="442121"/>
    <lineage>
        <taxon>Bacteria</taxon>
        <taxon>Pseudomonadati</taxon>
        <taxon>Pseudomonadota</taxon>
        <taxon>Alphaproteobacteria</taxon>
        <taxon>Hyphomicrobiales</taxon>
        <taxon>Pleomorphomonadaceae</taxon>
        <taxon>Pleomorphomonas</taxon>
        <taxon>environmental samples</taxon>
    </lineage>
</organism>
<sequence>MRALIAALLIAGASPALADGPAFWLVDTIPGAAPTIAVVDDFEDATACYQAAMVRHGPGFATCVALDEFAEVALSHAVLRTMGEE</sequence>